<reference evidence="3" key="1">
    <citation type="submission" date="2018-03" db="EMBL/GenBank/DDBJ databases">
        <authorList>
            <person name="Guldener U."/>
        </authorList>
    </citation>
    <scope>NUCLEOTIDE SEQUENCE</scope>
</reference>
<evidence type="ECO:0000313" key="4">
    <source>
        <dbReference type="Proteomes" id="UP001187682"/>
    </source>
</evidence>
<dbReference type="Proteomes" id="UP001187682">
    <property type="component" value="Unassembled WGS sequence"/>
</dbReference>
<organism evidence="3 4">
    <name type="scientific">Cephalotrichum gorgonifer</name>
    <dbReference type="NCBI Taxonomy" id="2041049"/>
    <lineage>
        <taxon>Eukaryota</taxon>
        <taxon>Fungi</taxon>
        <taxon>Dikarya</taxon>
        <taxon>Ascomycota</taxon>
        <taxon>Pezizomycotina</taxon>
        <taxon>Sordariomycetes</taxon>
        <taxon>Hypocreomycetidae</taxon>
        <taxon>Microascales</taxon>
        <taxon>Microascaceae</taxon>
        <taxon>Cephalotrichum</taxon>
    </lineage>
</organism>
<keyword evidence="1" id="KW-0732">Signal</keyword>
<proteinExistence type="predicted"/>
<dbReference type="Pfam" id="PF09792">
    <property type="entry name" value="But2"/>
    <property type="match status" value="1"/>
</dbReference>
<gene>
    <name evidence="3" type="ORF">DNG_08982</name>
</gene>
<evidence type="ECO:0000313" key="3">
    <source>
        <dbReference type="EMBL" id="SPO06293.1"/>
    </source>
</evidence>
<keyword evidence="4" id="KW-1185">Reference proteome</keyword>
<sequence>MKLLTALATVAAATLAAAAPGVAPRQEFTIIRPTQTYRRWIQTGEILENPQNQLLVVKNGNSADETSTFVTFDFDASTEGKVCTLVFSLWERDVSTGSHTLDLFTYSDPPQSLAVLSAELESRDKHVGRIIAPTAAIAEWVQAYEGYPSIPCPAGQTLGIEFVGVGDAVQVQWGIGSTGPSFTIVE</sequence>
<evidence type="ECO:0000256" key="1">
    <source>
        <dbReference type="SAM" id="SignalP"/>
    </source>
</evidence>
<comment type="caution">
    <text evidence="3">The sequence shown here is derived from an EMBL/GenBank/DDBJ whole genome shotgun (WGS) entry which is preliminary data.</text>
</comment>
<protein>
    <recommendedName>
        <fullName evidence="2">Ubiquitin 3 binding protein But2 C-terminal domain-containing protein</fullName>
    </recommendedName>
</protein>
<name>A0AAE8N6Z1_9PEZI</name>
<evidence type="ECO:0000259" key="2">
    <source>
        <dbReference type="Pfam" id="PF09792"/>
    </source>
</evidence>
<dbReference type="EMBL" id="ONZQ02000015">
    <property type="protein sequence ID" value="SPO06293.1"/>
    <property type="molecule type" value="Genomic_DNA"/>
</dbReference>
<feature type="domain" description="Ubiquitin 3 binding protein But2 C-terminal" evidence="2">
    <location>
        <begin position="49"/>
        <end position="167"/>
    </location>
</feature>
<feature type="signal peptide" evidence="1">
    <location>
        <begin position="1"/>
        <end position="18"/>
    </location>
</feature>
<accession>A0AAE8N6Z1</accession>
<dbReference type="AlphaFoldDB" id="A0AAE8N6Z1"/>
<feature type="chain" id="PRO_5042122121" description="Ubiquitin 3 binding protein But2 C-terminal domain-containing protein" evidence="1">
    <location>
        <begin position="19"/>
        <end position="186"/>
    </location>
</feature>
<dbReference type="InterPro" id="IPR018620">
    <property type="entry name" value="Ubiquitin3-bd_protein_But2_C"/>
</dbReference>